<proteinExistence type="predicted"/>
<feature type="signal peptide" evidence="2">
    <location>
        <begin position="1"/>
        <end position="19"/>
    </location>
</feature>
<organism evidence="3 4">
    <name type="scientific">Silvimonas amylolytica</name>
    <dbReference type="NCBI Taxonomy" id="449663"/>
    <lineage>
        <taxon>Bacteria</taxon>
        <taxon>Pseudomonadati</taxon>
        <taxon>Pseudomonadota</taxon>
        <taxon>Betaproteobacteria</taxon>
        <taxon>Neisseriales</taxon>
        <taxon>Chitinibacteraceae</taxon>
        <taxon>Silvimonas</taxon>
    </lineage>
</organism>
<evidence type="ECO:0008006" key="5">
    <source>
        <dbReference type="Google" id="ProtNLM"/>
    </source>
</evidence>
<evidence type="ECO:0000313" key="4">
    <source>
        <dbReference type="Proteomes" id="UP000621859"/>
    </source>
</evidence>
<accession>A0ABQ2PG49</accession>
<comment type="caution">
    <text evidence="3">The sequence shown here is derived from an EMBL/GenBank/DDBJ whole genome shotgun (WGS) entry which is preliminary data.</text>
</comment>
<dbReference type="EMBL" id="BMLY01000001">
    <property type="protein sequence ID" value="GGP24356.1"/>
    <property type="molecule type" value="Genomic_DNA"/>
</dbReference>
<feature type="compositionally biased region" description="Polar residues" evidence="1">
    <location>
        <begin position="33"/>
        <end position="74"/>
    </location>
</feature>
<feature type="chain" id="PRO_5046776195" description="Secreted protein" evidence="2">
    <location>
        <begin position="20"/>
        <end position="74"/>
    </location>
</feature>
<feature type="region of interest" description="Disordered" evidence="1">
    <location>
        <begin position="22"/>
        <end position="74"/>
    </location>
</feature>
<name>A0ABQ2PG49_9NEIS</name>
<reference evidence="4" key="1">
    <citation type="journal article" date="2019" name="Int. J. Syst. Evol. Microbiol.">
        <title>The Global Catalogue of Microorganisms (GCM) 10K type strain sequencing project: providing services to taxonomists for standard genome sequencing and annotation.</title>
        <authorList>
            <consortium name="The Broad Institute Genomics Platform"/>
            <consortium name="The Broad Institute Genome Sequencing Center for Infectious Disease"/>
            <person name="Wu L."/>
            <person name="Ma J."/>
        </authorList>
    </citation>
    <scope>NUCLEOTIDE SEQUENCE [LARGE SCALE GENOMIC DNA]</scope>
    <source>
        <strain evidence="4">CGMCC 1.8860</strain>
    </source>
</reference>
<evidence type="ECO:0000256" key="2">
    <source>
        <dbReference type="SAM" id="SignalP"/>
    </source>
</evidence>
<evidence type="ECO:0000256" key="1">
    <source>
        <dbReference type="SAM" id="MobiDB-lite"/>
    </source>
</evidence>
<sequence length="74" mass="7534">MIITLCMSAATLLAGTALATDNSSVTSHHDYNSDNNANISSPAGTNVQDLNSTDAPNMDSATPGEQSRAQAHGS</sequence>
<gene>
    <name evidence="3" type="ORF">GCM10010971_01750</name>
</gene>
<evidence type="ECO:0000313" key="3">
    <source>
        <dbReference type="EMBL" id="GGP24356.1"/>
    </source>
</evidence>
<keyword evidence="2" id="KW-0732">Signal</keyword>
<dbReference type="Proteomes" id="UP000621859">
    <property type="component" value="Unassembled WGS sequence"/>
</dbReference>
<dbReference type="RefSeq" id="WP_188687756.1">
    <property type="nucleotide sequence ID" value="NZ_BMLY01000001.1"/>
</dbReference>
<keyword evidence="4" id="KW-1185">Reference proteome</keyword>
<protein>
    <recommendedName>
        <fullName evidence="5">Secreted protein</fullName>
    </recommendedName>
</protein>